<dbReference type="Gene3D" id="3.40.50.10190">
    <property type="entry name" value="BRCT domain"/>
    <property type="match status" value="1"/>
</dbReference>
<keyword evidence="11 15" id="KW-0234">DNA repair</keyword>
<dbReference type="CDD" id="cd17748">
    <property type="entry name" value="BRCT_DNA_ligase_like"/>
    <property type="match status" value="1"/>
</dbReference>
<name>A0A0K8MDB7_9PROT</name>
<dbReference type="Gene3D" id="1.10.150.20">
    <property type="entry name" value="5' to 3' exonuclease, C-terminal subdomain"/>
    <property type="match status" value="2"/>
</dbReference>
<evidence type="ECO:0000256" key="2">
    <source>
        <dbReference type="ARBA" id="ARBA00012722"/>
    </source>
</evidence>
<dbReference type="InterPro" id="IPR041663">
    <property type="entry name" value="DisA/LigA_HHH"/>
</dbReference>
<evidence type="ECO:0000256" key="3">
    <source>
        <dbReference type="ARBA" id="ARBA00013308"/>
    </source>
</evidence>
<dbReference type="NCBIfam" id="NF005932">
    <property type="entry name" value="PRK07956.1"/>
    <property type="match status" value="1"/>
</dbReference>
<feature type="active site" description="N6-AMP-lysine intermediate" evidence="15">
    <location>
        <position position="130"/>
    </location>
</feature>
<dbReference type="AlphaFoldDB" id="A0A0K8MDB7"/>
<dbReference type="Pfam" id="PF03120">
    <property type="entry name" value="OB_DNA_ligase"/>
    <property type="match status" value="1"/>
</dbReference>
<evidence type="ECO:0000256" key="9">
    <source>
        <dbReference type="ARBA" id="ARBA00022842"/>
    </source>
</evidence>
<dbReference type="SUPFAM" id="SSF50249">
    <property type="entry name" value="Nucleic acid-binding proteins"/>
    <property type="match status" value="1"/>
</dbReference>
<comment type="similarity">
    <text evidence="14 15">Belongs to the NAD-dependent DNA ligase family. LigA subfamily.</text>
</comment>
<feature type="binding site" evidence="15">
    <location>
        <begin position="94"/>
        <end position="95"/>
    </location>
    <ligand>
        <name>NAD(+)</name>
        <dbReference type="ChEBI" id="CHEBI:57540"/>
    </ligand>
</feature>
<dbReference type="FunFam" id="2.40.50.140:FF:000012">
    <property type="entry name" value="DNA ligase"/>
    <property type="match status" value="1"/>
</dbReference>
<organism evidence="18 19">
    <name type="scientific">Caedimonas varicaedens</name>
    <dbReference type="NCBI Taxonomy" id="1629334"/>
    <lineage>
        <taxon>Bacteria</taxon>
        <taxon>Pseudomonadati</taxon>
        <taxon>Pseudomonadota</taxon>
        <taxon>Alphaproteobacteria</taxon>
        <taxon>Holosporales</taxon>
        <taxon>Caedimonadaceae</taxon>
        <taxon>Caedimonas</taxon>
    </lineage>
</organism>
<evidence type="ECO:0000313" key="18">
    <source>
        <dbReference type="EMBL" id="GAO97889.1"/>
    </source>
</evidence>
<dbReference type="GO" id="GO:0006281">
    <property type="term" value="P:DNA repair"/>
    <property type="evidence" value="ECO:0007669"/>
    <property type="project" value="UniProtKB-KW"/>
</dbReference>
<dbReference type="Pfam" id="PF00533">
    <property type="entry name" value="BRCT"/>
    <property type="match status" value="1"/>
</dbReference>
<dbReference type="SMART" id="SM00532">
    <property type="entry name" value="LIGANc"/>
    <property type="match status" value="1"/>
</dbReference>
<dbReference type="PROSITE" id="PS50172">
    <property type="entry name" value="BRCT"/>
    <property type="match status" value="1"/>
</dbReference>
<comment type="caution">
    <text evidence="18">The sequence shown here is derived from an EMBL/GenBank/DDBJ whole genome shotgun (WGS) entry which is preliminary data.</text>
</comment>
<dbReference type="Gene3D" id="6.20.10.30">
    <property type="match status" value="1"/>
</dbReference>
<dbReference type="NCBIfam" id="TIGR00575">
    <property type="entry name" value="dnlj"/>
    <property type="match status" value="1"/>
</dbReference>
<feature type="binding site" evidence="15">
    <location>
        <begin position="45"/>
        <end position="49"/>
    </location>
    <ligand>
        <name>NAD(+)</name>
        <dbReference type="ChEBI" id="CHEBI:57540"/>
    </ligand>
</feature>
<feature type="binding site" evidence="15">
    <location>
        <position position="426"/>
    </location>
    <ligand>
        <name>Zn(2+)</name>
        <dbReference type="ChEBI" id="CHEBI:29105"/>
    </ligand>
</feature>
<evidence type="ECO:0000256" key="13">
    <source>
        <dbReference type="ARBA" id="ARBA00034005"/>
    </source>
</evidence>
<sequence length="703" mass="78733">MKDTSVIPVGQLTADEAALELKHLSTLIAEYDRAYYEFDSPFVDDATYDKLRIRNKEIESRFPLLILPESPSYRVGSRPAKGFSKVLHRFPMLSLDNAFDEEDVREFVARVRRFLGLGEEESIELMASPKIDGLSCSLVYIDGQLKTAATRGDGETGEDITQNVKTIADLPHSIDNPLDKVLEIRGEVYLTHQDFQLLNQQREKAEEPLLANPRNAAAGSLRQLDPQITASRPLKFFAYSLTIDDNPSYFKTNEESLKKLAGWGFSVVPPFKSCDLDKLLAYHADLEKKRSGSELDFDIDGVVYKINRSDWQDRLGFVARAPRWAIAYKFPAEQAQTTLRQIVIQVGRTGVLTPVAQLDPVTVGGVVVSRATLHNEDELRRKDIRVGDRVMIQRAGDVIPQVMKVITPERQERSDPFQFPCRCPVCDSLIERKEGEVAYRCTGGLICKAQAALRLRHFVSRDAFDIEGLGAKHIETFFSLGMITNPVDIFTLEHRDRESSQSLSTWEGWGQKSADNLFRAIRQKREISLDRFIYALGIHQIGQTTSKLLARRYGSYEVWAHSMKEASAGNSTFLEELINIDGIGPGMAEDLLYFFKETHNLDFLARLVGPHIKVSDFKTSVDSSSPVAGKTVVFTGSLISLTRAEAKARAEMLGAKVSSSVSVKTDYVIVGEEAGSKAEKARQLGVRTLTETEWLHFIGQGKE</sequence>
<dbReference type="InterPro" id="IPR018239">
    <property type="entry name" value="DNA_ligase_AS"/>
</dbReference>
<comment type="cofactor">
    <cofactor evidence="15">
        <name>Mg(2+)</name>
        <dbReference type="ChEBI" id="CHEBI:18420"/>
    </cofactor>
    <cofactor evidence="15">
        <name>Mn(2+)</name>
        <dbReference type="ChEBI" id="CHEBI:29035"/>
    </cofactor>
</comment>
<dbReference type="Pfam" id="PF01653">
    <property type="entry name" value="DNA_ligase_aden"/>
    <property type="match status" value="1"/>
</dbReference>
<dbReference type="PROSITE" id="PS01056">
    <property type="entry name" value="DNA_LIGASE_N2"/>
    <property type="match status" value="1"/>
</dbReference>
<evidence type="ECO:0000256" key="14">
    <source>
        <dbReference type="ARBA" id="ARBA00060881"/>
    </source>
</evidence>
<dbReference type="EC" id="6.5.1.2" evidence="2 15"/>
<evidence type="ECO:0000256" key="10">
    <source>
        <dbReference type="ARBA" id="ARBA00023027"/>
    </source>
</evidence>
<dbReference type="InterPro" id="IPR013840">
    <property type="entry name" value="DNAligase_N"/>
</dbReference>
<feature type="binding site" evidence="15">
    <location>
        <position position="329"/>
    </location>
    <ligand>
        <name>NAD(+)</name>
        <dbReference type="ChEBI" id="CHEBI:57540"/>
    </ligand>
</feature>
<evidence type="ECO:0000256" key="11">
    <source>
        <dbReference type="ARBA" id="ARBA00023204"/>
    </source>
</evidence>
<proteinExistence type="inferred from homology"/>
<dbReference type="InterPro" id="IPR036420">
    <property type="entry name" value="BRCT_dom_sf"/>
</dbReference>
<feature type="binding site" evidence="15">
    <location>
        <position position="447"/>
    </location>
    <ligand>
        <name>Zn(2+)</name>
        <dbReference type="ChEBI" id="CHEBI:29105"/>
    </ligand>
</feature>
<dbReference type="Gene3D" id="2.40.50.140">
    <property type="entry name" value="Nucleic acid-binding proteins"/>
    <property type="match status" value="1"/>
</dbReference>
<dbReference type="STRING" id="1629334.Cva_00530"/>
<dbReference type="InterPro" id="IPR012340">
    <property type="entry name" value="NA-bd_OB-fold"/>
</dbReference>
<dbReference type="PANTHER" id="PTHR23389">
    <property type="entry name" value="CHROMOSOME TRANSMISSION FIDELITY FACTOR 18"/>
    <property type="match status" value="1"/>
</dbReference>
<evidence type="ECO:0000256" key="8">
    <source>
        <dbReference type="ARBA" id="ARBA00022833"/>
    </source>
</evidence>
<feature type="binding site" evidence="15">
    <location>
        <position position="151"/>
    </location>
    <ligand>
        <name>NAD(+)</name>
        <dbReference type="ChEBI" id="CHEBI:57540"/>
    </ligand>
</feature>
<dbReference type="PANTHER" id="PTHR23389:SF9">
    <property type="entry name" value="DNA LIGASE"/>
    <property type="match status" value="1"/>
</dbReference>
<keyword evidence="5 15" id="KW-0235">DNA replication</keyword>
<dbReference type="SUPFAM" id="SSF56091">
    <property type="entry name" value="DNA ligase/mRNA capping enzyme, catalytic domain"/>
    <property type="match status" value="1"/>
</dbReference>
<dbReference type="InterPro" id="IPR033136">
    <property type="entry name" value="DNA_ligase_CS"/>
</dbReference>
<evidence type="ECO:0000256" key="6">
    <source>
        <dbReference type="ARBA" id="ARBA00022723"/>
    </source>
</evidence>
<accession>A0A0K8MDB7</accession>
<evidence type="ECO:0000256" key="5">
    <source>
        <dbReference type="ARBA" id="ARBA00022705"/>
    </source>
</evidence>
<protein>
    <recommendedName>
        <fullName evidence="3 15">DNA ligase</fullName>
        <ecNumber evidence="2 15">6.5.1.2</ecNumber>
    </recommendedName>
    <alternativeName>
        <fullName evidence="15">Polydeoxyribonucleotide synthase [NAD(+)]</fullName>
    </alternativeName>
</protein>
<dbReference type="PIRSF" id="PIRSF001604">
    <property type="entry name" value="LigA"/>
    <property type="match status" value="1"/>
</dbReference>
<dbReference type="GO" id="GO:0005829">
    <property type="term" value="C:cytosol"/>
    <property type="evidence" value="ECO:0007669"/>
    <property type="project" value="TreeGrafter"/>
</dbReference>
<keyword evidence="9 15" id="KW-0460">Magnesium</keyword>
<dbReference type="InterPro" id="IPR001679">
    <property type="entry name" value="DNA_ligase"/>
</dbReference>
<dbReference type="InterPro" id="IPR004150">
    <property type="entry name" value="NAD_DNA_ligase_OB"/>
</dbReference>
<evidence type="ECO:0000313" key="19">
    <source>
        <dbReference type="Proteomes" id="UP000036771"/>
    </source>
</evidence>
<keyword evidence="8 15" id="KW-0862">Zinc</keyword>
<dbReference type="GO" id="GO:0003911">
    <property type="term" value="F:DNA ligase (NAD+) activity"/>
    <property type="evidence" value="ECO:0007669"/>
    <property type="project" value="UniProtKB-UniRule"/>
</dbReference>
<keyword evidence="6 15" id="KW-0479">Metal-binding</keyword>
<dbReference type="InterPro" id="IPR004149">
    <property type="entry name" value="Znf_DNAligase_C4"/>
</dbReference>
<evidence type="ECO:0000256" key="16">
    <source>
        <dbReference type="RuleBase" id="RU000618"/>
    </source>
</evidence>
<feature type="domain" description="BRCT" evidence="17">
    <location>
        <begin position="622"/>
        <end position="695"/>
    </location>
</feature>
<dbReference type="EMBL" id="BBVC01000020">
    <property type="protein sequence ID" value="GAO97889.1"/>
    <property type="molecule type" value="Genomic_DNA"/>
</dbReference>
<feature type="binding site" evidence="15">
    <location>
        <position position="423"/>
    </location>
    <ligand>
        <name>Zn(2+)</name>
        <dbReference type="ChEBI" id="CHEBI:29105"/>
    </ligand>
</feature>
<comment type="function">
    <text evidence="1 15">DNA ligase that catalyzes the formation of phosphodiester linkages between 5'-phosphoryl and 3'-hydroxyl groups in double-stranded DNA using NAD as a coenzyme and as the energy source for the reaction. It is essential for DNA replication and repair of damaged DNA.</text>
</comment>
<keyword evidence="10 15" id="KW-0520">NAD</keyword>
<evidence type="ECO:0000256" key="4">
    <source>
        <dbReference type="ARBA" id="ARBA00022598"/>
    </source>
</evidence>
<keyword evidence="4 15" id="KW-0436">Ligase</keyword>
<dbReference type="InterPro" id="IPR010994">
    <property type="entry name" value="RuvA_2-like"/>
</dbReference>
<evidence type="ECO:0000259" key="17">
    <source>
        <dbReference type="PROSITE" id="PS50172"/>
    </source>
</evidence>
<reference evidence="18 19" key="1">
    <citation type="submission" date="2015-03" db="EMBL/GenBank/DDBJ databases">
        <title>Caedibacter varicaedens, whole genome shotgun sequence.</title>
        <authorList>
            <person name="Suzuki H."/>
            <person name="Dapper A.L."/>
            <person name="Gibson A.K."/>
            <person name="Jackson C."/>
            <person name="Lee H."/>
            <person name="Pejaver V.R."/>
            <person name="Doak T."/>
            <person name="Lynch M."/>
        </authorList>
    </citation>
    <scope>NUCLEOTIDE SEQUENCE [LARGE SCALE GENOMIC DNA]</scope>
</reference>
<dbReference type="SUPFAM" id="SSF52113">
    <property type="entry name" value="BRCT domain"/>
    <property type="match status" value="1"/>
</dbReference>
<dbReference type="Pfam" id="PF12826">
    <property type="entry name" value="HHH_2"/>
    <property type="match status" value="1"/>
</dbReference>
<dbReference type="SMART" id="SM00292">
    <property type="entry name" value="BRCT"/>
    <property type="match status" value="1"/>
</dbReference>
<dbReference type="GO" id="GO:0006260">
    <property type="term" value="P:DNA replication"/>
    <property type="evidence" value="ECO:0007669"/>
    <property type="project" value="UniProtKB-KW"/>
</dbReference>
<dbReference type="InterPro" id="IPR001357">
    <property type="entry name" value="BRCT_dom"/>
</dbReference>
<comment type="caution">
    <text evidence="15">Lacks conserved residue(s) required for the propagation of feature annotation.</text>
</comment>
<dbReference type="Gene3D" id="3.30.470.30">
    <property type="entry name" value="DNA ligase/mRNA capping enzyme"/>
    <property type="match status" value="1"/>
</dbReference>
<dbReference type="OrthoDB" id="9759736at2"/>
<feature type="binding site" evidence="15">
    <location>
        <position position="187"/>
    </location>
    <ligand>
        <name>NAD(+)</name>
        <dbReference type="ChEBI" id="CHEBI:57540"/>
    </ligand>
</feature>
<dbReference type="Gene3D" id="1.10.287.610">
    <property type="entry name" value="Helix hairpin bin"/>
    <property type="match status" value="1"/>
</dbReference>
<dbReference type="FunFam" id="3.30.470.30:FF:000001">
    <property type="entry name" value="DNA ligase"/>
    <property type="match status" value="1"/>
</dbReference>
<evidence type="ECO:0000256" key="7">
    <source>
        <dbReference type="ARBA" id="ARBA00022763"/>
    </source>
</evidence>
<dbReference type="InterPro" id="IPR013839">
    <property type="entry name" value="DNAligase_adenylation"/>
</dbReference>
<dbReference type="GO" id="GO:0046872">
    <property type="term" value="F:metal ion binding"/>
    <property type="evidence" value="ECO:0007669"/>
    <property type="project" value="UniProtKB-KW"/>
</dbReference>
<evidence type="ECO:0000256" key="15">
    <source>
        <dbReference type="HAMAP-Rule" id="MF_01588"/>
    </source>
</evidence>
<evidence type="ECO:0000256" key="1">
    <source>
        <dbReference type="ARBA" id="ARBA00004067"/>
    </source>
</evidence>
<dbReference type="SUPFAM" id="SSF47781">
    <property type="entry name" value="RuvA domain 2-like"/>
    <property type="match status" value="1"/>
</dbReference>
<dbReference type="Pfam" id="PF03119">
    <property type="entry name" value="DNA_ligase_ZBD"/>
    <property type="match status" value="1"/>
</dbReference>
<dbReference type="CDD" id="cd00114">
    <property type="entry name" value="LIGANc"/>
    <property type="match status" value="1"/>
</dbReference>
<keyword evidence="7 15" id="KW-0227">DNA damage</keyword>
<dbReference type="Proteomes" id="UP000036771">
    <property type="component" value="Unassembled WGS sequence"/>
</dbReference>
<dbReference type="PROSITE" id="PS01055">
    <property type="entry name" value="DNA_LIGASE_N1"/>
    <property type="match status" value="1"/>
</dbReference>
<evidence type="ECO:0000256" key="12">
    <source>
        <dbReference type="ARBA" id="ARBA00023211"/>
    </source>
</evidence>
<dbReference type="HAMAP" id="MF_01588">
    <property type="entry name" value="DNA_ligase_A"/>
    <property type="match status" value="1"/>
</dbReference>
<comment type="catalytic activity">
    <reaction evidence="13 15 16">
        <text>NAD(+) + (deoxyribonucleotide)n-3'-hydroxyl + 5'-phospho-(deoxyribonucleotide)m = (deoxyribonucleotide)n+m + AMP + beta-nicotinamide D-nucleotide.</text>
        <dbReference type="EC" id="6.5.1.2"/>
    </reaction>
</comment>
<feature type="binding site" evidence="15">
    <location>
        <position position="305"/>
    </location>
    <ligand>
        <name>NAD(+)</name>
        <dbReference type="ChEBI" id="CHEBI:57540"/>
    </ligand>
</feature>
<keyword evidence="19" id="KW-1185">Reference proteome</keyword>
<keyword evidence="12 15" id="KW-0464">Manganese</keyword>
<gene>
    <name evidence="15 18" type="primary">ligA</name>
    <name evidence="18" type="ORF">Cva_00530</name>
</gene>